<evidence type="ECO:0000313" key="1">
    <source>
        <dbReference type="EMBL" id="KJZ73313.1"/>
    </source>
</evidence>
<proteinExistence type="predicted"/>
<organism evidence="1 2">
    <name type="scientific">Hirsutella minnesotensis 3608</name>
    <dbReference type="NCBI Taxonomy" id="1043627"/>
    <lineage>
        <taxon>Eukaryota</taxon>
        <taxon>Fungi</taxon>
        <taxon>Dikarya</taxon>
        <taxon>Ascomycota</taxon>
        <taxon>Pezizomycotina</taxon>
        <taxon>Sordariomycetes</taxon>
        <taxon>Hypocreomycetidae</taxon>
        <taxon>Hypocreales</taxon>
        <taxon>Ophiocordycipitaceae</taxon>
        <taxon>Hirsutella</taxon>
    </lineage>
</organism>
<dbReference type="AlphaFoldDB" id="A0A0F7ZTL3"/>
<keyword evidence="2" id="KW-1185">Reference proteome</keyword>
<dbReference type="Proteomes" id="UP000054481">
    <property type="component" value="Unassembled WGS sequence"/>
</dbReference>
<sequence>MGPTQIQIDQNKAIIEAQPGVYRSLYVKANAKTPQFVTVRVDDVDYNFSGTGEYGTVIGYTQLPPAFHRLEVISQYALGEDRPEKLPSKAVRNAPPTRIETLNSLVLVCENGDDDGYNDVLVELMGYSP</sequence>
<evidence type="ECO:0000313" key="2">
    <source>
        <dbReference type="Proteomes" id="UP000054481"/>
    </source>
</evidence>
<protein>
    <submittedName>
        <fullName evidence="1">Uncharacterized protein</fullName>
    </submittedName>
</protein>
<dbReference type="EMBL" id="KQ030536">
    <property type="protein sequence ID" value="KJZ73313.1"/>
    <property type="molecule type" value="Genomic_DNA"/>
</dbReference>
<gene>
    <name evidence="1" type="ORF">HIM_07317</name>
</gene>
<dbReference type="InterPro" id="IPR036684">
    <property type="entry name" value="Ca_lectin_sf"/>
</dbReference>
<reference evidence="1 2" key="1">
    <citation type="journal article" date="2014" name="Genome Biol. Evol.">
        <title>Comparative genomics and transcriptomics analyses reveal divergent lifestyle features of nematode endoparasitic fungus Hirsutella minnesotensis.</title>
        <authorList>
            <person name="Lai Y."/>
            <person name="Liu K."/>
            <person name="Zhang X."/>
            <person name="Zhang X."/>
            <person name="Li K."/>
            <person name="Wang N."/>
            <person name="Shu C."/>
            <person name="Wu Y."/>
            <person name="Wang C."/>
            <person name="Bushley K.E."/>
            <person name="Xiang M."/>
            <person name="Liu X."/>
        </authorList>
    </citation>
    <scope>NUCLEOTIDE SEQUENCE [LARGE SCALE GENOMIC DNA]</scope>
    <source>
        <strain evidence="1 2">3608</strain>
    </source>
</reference>
<name>A0A0F7ZTL3_9HYPO</name>
<accession>A0A0F7ZTL3</accession>
<dbReference type="Gene3D" id="2.60.120.400">
    <property type="entry name" value="Calcium-mediated lectin"/>
    <property type="match status" value="1"/>
</dbReference>
<dbReference type="OrthoDB" id="4936692at2759"/>